<dbReference type="GeneID" id="90952783"/>
<accession>A0A7T6XVN2</accession>
<dbReference type="AlphaFoldDB" id="A0A7T6XVN2"/>
<feature type="compositionally biased region" description="Polar residues" evidence="1">
    <location>
        <begin position="1"/>
        <end position="26"/>
    </location>
</feature>
<sequence>MSSDKGSSSTFLTTKTSGPTIESPTSLDHYDASVSTSKSQKGSSFMLETWVNAPTSLDPWSPVKAIYSSKR</sequence>
<evidence type="ECO:0000313" key="3">
    <source>
        <dbReference type="Proteomes" id="UP000595662"/>
    </source>
</evidence>
<protein>
    <submittedName>
        <fullName evidence="2">Uncharacterized protein</fullName>
    </submittedName>
</protein>
<evidence type="ECO:0000256" key="1">
    <source>
        <dbReference type="SAM" id="MobiDB-lite"/>
    </source>
</evidence>
<dbReference type="RefSeq" id="XP_065958123.1">
    <property type="nucleotide sequence ID" value="XM_066101183.1"/>
</dbReference>
<dbReference type="EMBL" id="CP060779">
    <property type="protein sequence ID" value="QQK48218.1"/>
    <property type="molecule type" value="Genomic_DNA"/>
</dbReference>
<proteinExistence type="predicted"/>
<evidence type="ECO:0000313" key="2">
    <source>
        <dbReference type="EMBL" id="QQK48218.1"/>
    </source>
</evidence>
<reference evidence="2 3" key="1">
    <citation type="submission" date="2020-08" db="EMBL/GenBank/DDBJ databases">
        <title>The completed genome sequence of the pathogenic ascomycete fungus Penicillium digitatum.</title>
        <authorList>
            <person name="Wang M."/>
        </authorList>
    </citation>
    <scope>NUCLEOTIDE SEQUENCE [LARGE SCALE GENOMIC DNA]</scope>
    <source>
        <strain evidence="2 3">PdW03</strain>
    </source>
</reference>
<organism evidence="2 3">
    <name type="scientific">Penicillium digitatum</name>
    <name type="common">Green mold</name>
    <dbReference type="NCBI Taxonomy" id="36651"/>
    <lineage>
        <taxon>Eukaryota</taxon>
        <taxon>Fungi</taxon>
        <taxon>Dikarya</taxon>
        <taxon>Ascomycota</taxon>
        <taxon>Pezizomycotina</taxon>
        <taxon>Eurotiomycetes</taxon>
        <taxon>Eurotiomycetidae</taxon>
        <taxon>Eurotiales</taxon>
        <taxon>Aspergillaceae</taxon>
        <taxon>Penicillium</taxon>
    </lineage>
</organism>
<name>A0A7T6XVN2_PENDI</name>
<feature type="region of interest" description="Disordered" evidence="1">
    <location>
        <begin position="1"/>
        <end position="37"/>
    </location>
</feature>
<dbReference type="Proteomes" id="UP000595662">
    <property type="component" value="Chromosome 6"/>
</dbReference>
<gene>
    <name evidence="2" type="ORF">Pdw03_5853</name>
</gene>